<sequence length="92" mass="10810">MKNFHLEVYTRPTCSDCQDLKKFLQVHHIPHKEYDLAKQPLKEKDLIKITGNRIVPGLVFSKPSLLGLRRKPKSMIGFERNKDEIKQLLNVR</sequence>
<proteinExistence type="predicted"/>
<reference evidence="3" key="2">
    <citation type="submission" date="2014-05" db="EMBL/GenBank/DDBJ databases">
        <title>Draft genome sequence of Virgibacillus massiliensis Vm-5.</title>
        <authorList>
            <person name="Khelaifia S."/>
            <person name="Croce O."/>
            <person name="Lagier J.C."/>
            <person name="Raoult D."/>
        </authorList>
    </citation>
    <scope>NUCLEOTIDE SEQUENCE [LARGE SCALE GENOMIC DNA]</scope>
    <source>
        <strain evidence="3">Vm-5</strain>
    </source>
</reference>
<name>A0A024QCV6_9BACI</name>
<dbReference type="Proteomes" id="UP000028875">
    <property type="component" value="Unassembled WGS sequence"/>
</dbReference>
<organism evidence="2 3">
    <name type="scientific">Virgibacillus massiliensis</name>
    <dbReference type="NCBI Taxonomy" id="1462526"/>
    <lineage>
        <taxon>Bacteria</taxon>
        <taxon>Bacillati</taxon>
        <taxon>Bacillota</taxon>
        <taxon>Bacilli</taxon>
        <taxon>Bacillales</taxon>
        <taxon>Bacillaceae</taxon>
        <taxon>Virgibacillus</taxon>
    </lineage>
</organism>
<reference evidence="2 3" key="1">
    <citation type="submission" date="2014-03" db="EMBL/GenBank/DDBJ databases">
        <authorList>
            <person name="Urmite Genomes U."/>
        </authorList>
    </citation>
    <scope>NUCLEOTIDE SEQUENCE [LARGE SCALE GENOMIC DNA]</scope>
    <source>
        <strain evidence="2 3">Vm-5</strain>
    </source>
</reference>
<dbReference type="AlphaFoldDB" id="A0A024QCV6"/>
<dbReference type="SUPFAM" id="SSF52833">
    <property type="entry name" value="Thioredoxin-like"/>
    <property type="match status" value="1"/>
</dbReference>
<dbReference type="InterPro" id="IPR002109">
    <property type="entry name" value="Glutaredoxin"/>
</dbReference>
<dbReference type="Gene3D" id="3.40.30.10">
    <property type="entry name" value="Glutaredoxin"/>
    <property type="match status" value="1"/>
</dbReference>
<feature type="domain" description="Glutaredoxin" evidence="1">
    <location>
        <begin position="7"/>
        <end position="59"/>
    </location>
</feature>
<dbReference type="OrthoDB" id="9795531at2"/>
<dbReference type="Pfam" id="PF00462">
    <property type="entry name" value="Glutaredoxin"/>
    <property type="match status" value="1"/>
</dbReference>
<dbReference type="EMBL" id="CCDP010000001">
    <property type="protein sequence ID" value="CDQ40015.1"/>
    <property type="molecule type" value="Genomic_DNA"/>
</dbReference>
<accession>A0A024QCV6</accession>
<dbReference type="PROSITE" id="PS51354">
    <property type="entry name" value="GLUTAREDOXIN_2"/>
    <property type="match status" value="1"/>
</dbReference>
<dbReference type="RefSeq" id="WP_021291475.1">
    <property type="nucleotide sequence ID" value="NZ_BNER01000004.1"/>
</dbReference>
<dbReference type="InterPro" id="IPR036249">
    <property type="entry name" value="Thioredoxin-like_sf"/>
</dbReference>
<dbReference type="eggNOG" id="ENOG5032WZ0">
    <property type="taxonomic scope" value="Bacteria"/>
</dbReference>
<comment type="caution">
    <text evidence="2">The sequence shown here is derived from an EMBL/GenBank/DDBJ whole genome shotgun (WGS) entry which is preliminary data.</text>
</comment>
<dbReference type="CDD" id="cd02976">
    <property type="entry name" value="NrdH"/>
    <property type="match status" value="1"/>
</dbReference>
<protein>
    <submittedName>
        <fullName evidence="2">Transcriptional regulator Spx</fullName>
    </submittedName>
</protein>
<keyword evidence="3" id="KW-1185">Reference proteome</keyword>
<dbReference type="STRING" id="1462526.BN990_02333"/>
<evidence type="ECO:0000259" key="1">
    <source>
        <dbReference type="Pfam" id="PF00462"/>
    </source>
</evidence>
<evidence type="ECO:0000313" key="2">
    <source>
        <dbReference type="EMBL" id="CDQ40015.1"/>
    </source>
</evidence>
<gene>
    <name evidence="2" type="ORF">BN990_02333</name>
</gene>
<evidence type="ECO:0000313" key="3">
    <source>
        <dbReference type="Proteomes" id="UP000028875"/>
    </source>
</evidence>